<dbReference type="NCBIfam" id="TIGR00234">
    <property type="entry name" value="tyrS"/>
    <property type="match status" value="1"/>
</dbReference>
<dbReference type="InterPro" id="IPR024107">
    <property type="entry name" value="Tyr-tRNA-ligase_bac_1"/>
</dbReference>
<dbReference type="InterPro" id="IPR024088">
    <property type="entry name" value="Tyr-tRNA-ligase_bac-type"/>
</dbReference>
<dbReference type="InterPro" id="IPR014729">
    <property type="entry name" value="Rossmann-like_a/b/a_fold"/>
</dbReference>
<dbReference type="CDD" id="cd00805">
    <property type="entry name" value="TyrRS_core"/>
    <property type="match status" value="1"/>
</dbReference>
<dbReference type="Pfam" id="PF22421">
    <property type="entry name" value="SYY_C-terminal"/>
    <property type="match status" value="1"/>
</dbReference>
<dbReference type="AlphaFoldDB" id="A0A1Y2HM73"/>
<dbReference type="InterPro" id="IPR001412">
    <property type="entry name" value="aa-tRNA-synth_I_CS"/>
</dbReference>
<evidence type="ECO:0000313" key="13">
    <source>
        <dbReference type="Proteomes" id="UP000193411"/>
    </source>
</evidence>
<keyword evidence="3 10" id="KW-0547">Nucleotide-binding</keyword>
<evidence type="ECO:0000256" key="9">
    <source>
        <dbReference type="ARBA" id="ARBA00048248"/>
    </source>
</evidence>
<evidence type="ECO:0000256" key="10">
    <source>
        <dbReference type="RuleBase" id="RU361234"/>
    </source>
</evidence>
<dbReference type="GO" id="GO:0004831">
    <property type="term" value="F:tyrosine-tRNA ligase activity"/>
    <property type="evidence" value="ECO:0007669"/>
    <property type="project" value="UniProtKB-EC"/>
</dbReference>
<proteinExistence type="inferred from homology"/>
<dbReference type="FunFam" id="1.10.240.10:FF:000001">
    <property type="entry name" value="Tyrosine--tRNA ligase"/>
    <property type="match status" value="1"/>
</dbReference>
<dbReference type="GO" id="GO:0005524">
    <property type="term" value="F:ATP binding"/>
    <property type="evidence" value="ECO:0007669"/>
    <property type="project" value="UniProtKB-KW"/>
</dbReference>
<dbReference type="InterPro" id="IPR002305">
    <property type="entry name" value="aa-tRNA-synth_Ic"/>
</dbReference>
<dbReference type="PANTHER" id="PTHR11766:SF0">
    <property type="entry name" value="TYROSINE--TRNA LIGASE, MITOCHONDRIAL"/>
    <property type="match status" value="1"/>
</dbReference>
<reference evidence="12 13" key="1">
    <citation type="submission" date="2016-07" db="EMBL/GenBank/DDBJ databases">
        <title>Pervasive Adenine N6-methylation of Active Genes in Fungi.</title>
        <authorList>
            <consortium name="DOE Joint Genome Institute"/>
            <person name="Mondo S.J."/>
            <person name="Dannebaum R.O."/>
            <person name="Kuo R.C."/>
            <person name="Labutti K."/>
            <person name="Haridas S."/>
            <person name="Kuo A."/>
            <person name="Salamov A."/>
            <person name="Ahrendt S.R."/>
            <person name="Lipzen A."/>
            <person name="Sullivan W."/>
            <person name="Andreopoulos W.B."/>
            <person name="Clum A."/>
            <person name="Lindquist E."/>
            <person name="Daum C."/>
            <person name="Ramamoorthy G.K."/>
            <person name="Gryganskyi A."/>
            <person name="Culley D."/>
            <person name="Magnuson J.K."/>
            <person name="James T.Y."/>
            <person name="O'Malley M.A."/>
            <person name="Stajich J.E."/>
            <person name="Spatafora J.W."/>
            <person name="Visel A."/>
            <person name="Grigoriev I.V."/>
        </authorList>
    </citation>
    <scope>NUCLEOTIDE SEQUENCE [LARGE SCALE GENOMIC DNA]</scope>
    <source>
        <strain evidence="12 13">PL171</strain>
    </source>
</reference>
<feature type="domain" description="Tyrosine--tRNA ligase SYY-like C-terminal" evidence="11">
    <location>
        <begin position="414"/>
        <end position="478"/>
    </location>
</feature>
<protein>
    <recommendedName>
        <fullName evidence="1 10">Tyrosine--tRNA ligase</fullName>
        <ecNumber evidence="1 10">6.1.1.1</ecNumber>
    </recommendedName>
    <alternativeName>
        <fullName evidence="8 10">Tyrosyl-tRNA synthetase</fullName>
    </alternativeName>
</protein>
<keyword evidence="7 10" id="KW-0030">Aminoacyl-tRNA synthetase</keyword>
<evidence type="ECO:0000256" key="4">
    <source>
        <dbReference type="ARBA" id="ARBA00022840"/>
    </source>
</evidence>
<dbReference type="OrthoDB" id="337870at2759"/>
<dbReference type="Gene3D" id="3.10.290.10">
    <property type="entry name" value="RNA-binding S4 domain"/>
    <property type="match status" value="1"/>
</dbReference>
<keyword evidence="6 10" id="KW-0648">Protein biosynthesis</keyword>
<comment type="catalytic activity">
    <reaction evidence="9 10">
        <text>tRNA(Tyr) + L-tyrosine + ATP = L-tyrosyl-tRNA(Tyr) + AMP + diphosphate + H(+)</text>
        <dbReference type="Rhea" id="RHEA:10220"/>
        <dbReference type="Rhea" id="RHEA-COMP:9706"/>
        <dbReference type="Rhea" id="RHEA-COMP:9707"/>
        <dbReference type="ChEBI" id="CHEBI:15378"/>
        <dbReference type="ChEBI" id="CHEBI:30616"/>
        <dbReference type="ChEBI" id="CHEBI:33019"/>
        <dbReference type="ChEBI" id="CHEBI:58315"/>
        <dbReference type="ChEBI" id="CHEBI:78442"/>
        <dbReference type="ChEBI" id="CHEBI:78536"/>
        <dbReference type="ChEBI" id="CHEBI:456215"/>
        <dbReference type="EC" id="6.1.1.1"/>
    </reaction>
</comment>
<evidence type="ECO:0000256" key="6">
    <source>
        <dbReference type="ARBA" id="ARBA00022917"/>
    </source>
</evidence>
<dbReference type="InterPro" id="IPR002307">
    <property type="entry name" value="Tyr-tRNA-ligase"/>
</dbReference>
<comment type="caution">
    <text evidence="12">The sequence shown here is derived from an EMBL/GenBank/DDBJ whole genome shotgun (WGS) entry which is preliminary data.</text>
</comment>
<evidence type="ECO:0000256" key="8">
    <source>
        <dbReference type="ARBA" id="ARBA00033323"/>
    </source>
</evidence>
<dbReference type="GO" id="GO:0006437">
    <property type="term" value="P:tyrosyl-tRNA aminoacylation"/>
    <property type="evidence" value="ECO:0007669"/>
    <property type="project" value="InterPro"/>
</dbReference>
<dbReference type="GO" id="GO:0005829">
    <property type="term" value="C:cytosol"/>
    <property type="evidence" value="ECO:0007669"/>
    <property type="project" value="TreeGrafter"/>
</dbReference>
<evidence type="ECO:0000256" key="2">
    <source>
        <dbReference type="ARBA" id="ARBA00022598"/>
    </source>
</evidence>
<name>A0A1Y2HM73_9FUNG</name>
<dbReference type="InterPro" id="IPR036986">
    <property type="entry name" value="S4_RNA-bd_sf"/>
</dbReference>
<evidence type="ECO:0000256" key="5">
    <source>
        <dbReference type="ARBA" id="ARBA00022884"/>
    </source>
</evidence>
<dbReference type="GO" id="GO:0003723">
    <property type="term" value="F:RNA binding"/>
    <property type="evidence" value="ECO:0007669"/>
    <property type="project" value="UniProtKB-KW"/>
</dbReference>
<dbReference type="PROSITE" id="PS00178">
    <property type="entry name" value="AA_TRNA_LIGASE_I"/>
    <property type="match status" value="1"/>
</dbReference>
<dbReference type="HAMAP" id="MF_02006">
    <property type="entry name" value="Tyr_tRNA_synth_type1"/>
    <property type="match status" value="1"/>
</dbReference>
<keyword evidence="2 10" id="KW-0436">Ligase</keyword>
<dbReference type="InterPro" id="IPR054608">
    <property type="entry name" value="SYY-like_C"/>
</dbReference>
<evidence type="ECO:0000256" key="3">
    <source>
        <dbReference type="ARBA" id="ARBA00022741"/>
    </source>
</evidence>
<dbReference type="EC" id="6.1.1.1" evidence="1 10"/>
<evidence type="ECO:0000313" key="12">
    <source>
        <dbReference type="EMBL" id="ORZ35698.1"/>
    </source>
</evidence>
<dbReference type="GO" id="GO:0005739">
    <property type="term" value="C:mitochondrion"/>
    <property type="evidence" value="ECO:0007669"/>
    <property type="project" value="TreeGrafter"/>
</dbReference>
<evidence type="ECO:0000256" key="7">
    <source>
        <dbReference type="ARBA" id="ARBA00023146"/>
    </source>
</evidence>
<dbReference type="Gene3D" id="3.40.50.620">
    <property type="entry name" value="HUPs"/>
    <property type="match status" value="1"/>
</dbReference>
<dbReference type="Pfam" id="PF00579">
    <property type="entry name" value="tRNA-synt_1b"/>
    <property type="match status" value="1"/>
</dbReference>
<dbReference type="SUPFAM" id="SSF55174">
    <property type="entry name" value="Alpha-L RNA-binding motif"/>
    <property type="match status" value="1"/>
</dbReference>
<comment type="similarity">
    <text evidence="10">Belongs to the class-I aminoacyl-tRNA synthetase family.</text>
</comment>
<keyword evidence="13" id="KW-1185">Reference proteome</keyword>
<keyword evidence="4 10" id="KW-0067">ATP-binding</keyword>
<accession>A0A1Y2HM73</accession>
<keyword evidence="5" id="KW-0694">RNA-binding</keyword>
<dbReference type="STRING" id="765915.A0A1Y2HM73"/>
<dbReference type="SUPFAM" id="SSF52374">
    <property type="entry name" value="Nucleotidylyl transferase"/>
    <property type="match status" value="1"/>
</dbReference>
<dbReference type="Gene3D" id="1.10.240.10">
    <property type="entry name" value="Tyrosyl-Transfer RNA Synthetase"/>
    <property type="match status" value="1"/>
</dbReference>
<gene>
    <name evidence="12" type="ORF">BCR44DRAFT_1116431</name>
</gene>
<dbReference type="PANTHER" id="PTHR11766">
    <property type="entry name" value="TYROSYL-TRNA SYNTHETASE"/>
    <property type="match status" value="1"/>
</dbReference>
<sequence>MTCSSTTNATAAAARRLLSPLAADLQARGLIHAVTSPALLTPARLSTPLTLYTGIDPTAPSPHIGNLLPLTASLRFLLHGHNVLALIGGATGSIGDPSGRATERSSLSSAVLAANEAGITTQVHRFFENGVQYATRRGYTPSAHAGKVDVVNNKHWTSKLSLIDFLDQVGRHARVSAMLARDSVASRMQSDQGISFTEFTYQLVQANDFAHLHRERGCTLQIGGSDQWGNIVAGLDLIRRTCSSSGASAGTDGDDNDNDKVFGLTLPLVTTSTGEKFGKSAGNAVWLDPAMTSPYDYFQFWMRTHDADVGTYLKMYTLLPLDHIAHVMHAHAQRPEDRSAQNVLASEMTELVHAPEALSKVKKMSGMLFAKDGKGIRDVVDREGGVGEVVAAFEGDPRLIRVRWADLGDGTAPASVAEVFAKAGACRSKSEAIKLAKKGGLYLNQDRITDAQAQKLTRADLIGGQLCLLRTGKSNYWILQVVMD</sequence>
<organism evidence="12 13">
    <name type="scientific">Catenaria anguillulae PL171</name>
    <dbReference type="NCBI Taxonomy" id="765915"/>
    <lineage>
        <taxon>Eukaryota</taxon>
        <taxon>Fungi</taxon>
        <taxon>Fungi incertae sedis</taxon>
        <taxon>Blastocladiomycota</taxon>
        <taxon>Blastocladiomycetes</taxon>
        <taxon>Blastocladiales</taxon>
        <taxon>Catenariaceae</taxon>
        <taxon>Catenaria</taxon>
    </lineage>
</organism>
<dbReference type="EMBL" id="MCFL01000021">
    <property type="protein sequence ID" value="ORZ35698.1"/>
    <property type="molecule type" value="Genomic_DNA"/>
</dbReference>
<evidence type="ECO:0000259" key="11">
    <source>
        <dbReference type="Pfam" id="PF22421"/>
    </source>
</evidence>
<evidence type="ECO:0000256" key="1">
    <source>
        <dbReference type="ARBA" id="ARBA00013160"/>
    </source>
</evidence>
<dbReference type="PRINTS" id="PR01040">
    <property type="entry name" value="TRNASYNTHTYR"/>
</dbReference>
<dbReference type="Proteomes" id="UP000193411">
    <property type="component" value="Unassembled WGS sequence"/>
</dbReference>